<name>A0A3M0MYI4_9RHOB</name>
<evidence type="ECO:0000313" key="3">
    <source>
        <dbReference type="EMBL" id="RMC36437.1"/>
    </source>
</evidence>
<keyword evidence="4" id="KW-1185">Reference proteome</keyword>
<evidence type="ECO:0000259" key="2">
    <source>
        <dbReference type="Pfam" id="PF07007"/>
    </source>
</evidence>
<feature type="domain" description="Lysozyme inhibitor LprI-like N-terminal" evidence="2">
    <location>
        <begin position="70"/>
        <end position="146"/>
    </location>
</feature>
<evidence type="ECO:0000256" key="1">
    <source>
        <dbReference type="SAM" id="SignalP"/>
    </source>
</evidence>
<organism evidence="3 4">
    <name type="scientific">Paracoccus alkanivorans</name>
    <dbReference type="NCBI Taxonomy" id="2116655"/>
    <lineage>
        <taxon>Bacteria</taxon>
        <taxon>Pseudomonadati</taxon>
        <taxon>Pseudomonadota</taxon>
        <taxon>Alphaproteobacteria</taxon>
        <taxon>Rhodobacterales</taxon>
        <taxon>Paracoccaceae</taxon>
        <taxon>Paracoccus</taxon>
    </lineage>
</organism>
<accession>A0A3M0MYI4</accession>
<feature type="signal peptide" evidence="1">
    <location>
        <begin position="1"/>
        <end position="21"/>
    </location>
</feature>
<feature type="chain" id="PRO_5018217917" evidence="1">
    <location>
        <begin position="22"/>
        <end position="163"/>
    </location>
</feature>
<dbReference type="OrthoDB" id="7340239at2"/>
<dbReference type="Proteomes" id="UP000273516">
    <property type="component" value="Unassembled WGS sequence"/>
</dbReference>
<evidence type="ECO:0000313" key="4">
    <source>
        <dbReference type="Proteomes" id="UP000273516"/>
    </source>
</evidence>
<dbReference type="Gene3D" id="1.20.1270.180">
    <property type="match status" value="1"/>
</dbReference>
<reference evidence="3 4" key="1">
    <citation type="submission" date="2018-07" db="EMBL/GenBank/DDBJ databases">
        <authorList>
            <person name="Zhang Y."/>
            <person name="Wang L."/>
            <person name="Ma S."/>
        </authorList>
    </citation>
    <scope>NUCLEOTIDE SEQUENCE [LARGE SCALE GENOMIC DNA]</scope>
    <source>
        <strain evidence="3 4">4-2</strain>
    </source>
</reference>
<comment type="caution">
    <text evidence="3">The sequence shown here is derived from an EMBL/GenBank/DDBJ whole genome shotgun (WGS) entry which is preliminary data.</text>
</comment>
<proteinExistence type="predicted"/>
<dbReference type="RefSeq" id="WP_122111606.1">
    <property type="nucleotide sequence ID" value="NZ_QOKZ01000002.1"/>
</dbReference>
<gene>
    <name evidence="3" type="ORF">C9E81_07190</name>
</gene>
<protein>
    <submittedName>
        <fullName evidence="3">DUF1311 domain-containing protein</fullName>
    </submittedName>
</protein>
<dbReference type="Pfam" id="PF07007">
    <property type="entry name" value="LprI"/>
    <property type="match status" value="1"/>
</dbReference>
<sequence>MRLLQLLFAVAGLTVSAPVFAGDASGLDPAAIDRCIGAGEGGNCADAGMQACREYAETKYTGDDPDFVEKNCLDASHQAWEAKLSETYQALLDKEAEAGIKPQEMLRQTEHAWIGFRDSLCDYRADAATAREASGELARLECQRDEAARHWALLNARLRDMPE</sequence>
<keyword evidence="1" id="KW-0732">Signal</keyword>
<dbReference type="EMBL" id="QOKZ01000002">
    <property type="protein sequence ID" value="RMC36437.1"/>
    <property type="molecule type" value="Genomic_DNA"/>
</dbReference>
<dbReference type="AlphaFoldDB" id="A0A3M0MYI4"/>
<dbReference type="InterPro" id="IPR009739">
    <property type="entry name" value="LprI-like_N"/>
</dbReference>